<dbReference type="AlphaFoldDB" id="E6Q758"/>
<protein>
    <submittedName>
        <fullName evidence="1">Putative pilus assembly protein (FilD)</fullName>
    </submittedName>
</protein>
<sequence length="36" mass="3764">MKLKQFVPLSATPAAFSYTIPGNAILPASALVDAFL</sequence>
<evidence type="ECO:0000313" key="1">
    <source>
        <dbReference type="EMBL" id="CBI03033.1"/>
    </source>
</evidence>
<gene>
    <name evidence="1" type="ORF">CARN4_0015</name>
</gene>
<dbReference type="EMBL" id="CABO01000048">
    <property type="protein sequence ID" value="CBI03033.1"/>
    <property type="molecule type" value="Genomic_DNA"/>
</dbReference>
<comment type="caution">
    <text evidence="1">The sequence shown here is derived from an EMBL/GenBank/DDBJ whole genome shotgun (WGS) entry which is preliminary data.</text>
</comment>
<accession>E6Q758</accession>
<reference evidence="1" key="1">
    <citation type="submission" date="2009-10" db="EMBL/GenBank/DDBJ databases">
        <title>Diversity of trophic interactions inside an arsenic-rich microbial ecosystem.</title>
        <authorList>
            <person name="Bertin P.N."/>
            <person name="Heinrich-Salmeron A."/>
            <person name="Pelletier E."/>
            <person name="Goulhen-Chollet F."/>
            <person name="Arsene-Ploetze F."/>
            <person name="Gallien S."/>
            <person name="Calteau A."/>
            <person name="Vallenet D."/>
            <person name="Casiot C."/>
            <person name="Chane-Woon-Ming B."/>
            <person name="Giloteaux L."/>
            <person name="Barakat M."/>
            <person name="Bonnefoy V."/>
            <person name="Bruneel O."/>
            <person name="Chandler M."/>
            <person name="Cleiss J."/>
            <person name="Duran R."/>
            <person name="Elbaz-Poulichet F."/>
            <person name="Fonknechten N."/>
            <person name="Lauga B."/>
            <person name="Mornico D."/>
            <person name="Ortet P."/>
            <person name="Schaeffer C."/>
            <person name="Siguier P."/>
            <person name="Alexander Thil Smith A."/>
            <person name="Van Dorsselaer A."/>
            <person name="Weissenbach J."/>
            <person name="Medigue C."/>
            <person name="Le Paslier D."/>
        </authorList>
    </citation>
    <scope>NUCLEOTIDE SEQUENCE</scope>
</reference>
<name>E6Q758_9ZZZZ</name>
<organism evidence="1">
    <name type="scientific">mine drainage metagenome</name>
    <dbReference type="NCBI Taxonomy" id="410659"/>
    <lineage>
        <taxon>unclassified sequences</taxon>
        <taxon>metagenomes</taxon>
        <taxon>ecological metagenomes</taxon>
    </lineage>
</organism>
<proteinExistence type="predicted"/>